<dbReference type="InterPro" id="IPR050300">
    <property type="entry name" value="GDXG_lipolytic_enzyme"/>
</dbReference>
<dbReference type="PANTHER" id="PTHR48081">
    <property type="entry name" value="AB HYDROLASE SUPERFAMILY PROTEIN C4A8.06C"/>
    <property type="match status" value="1"/>
</dbReference>
<evidence type="ECO:0000256" key="2">
    <source>
        <dbReference type="SAM" id="SignalP"/>
    </source>
</evidence>
<feature type="signal peptide" evidence="2">
    <location>
        <begin position="1"/>
        <end position="19"/>
    </location>
</feature>
<reference evidence="4" key="1">
    <citation type="journal article" date="2023" name="G3 (Bethesda)">
        <title>A reference genome for the long-term kleptoplast-retaining sea slug Elysia crispata morphotype clarki.</title>
        <authorList>
            <person name="Eastman K.E."/>
            <person name="Pendleton A.L."/>
            <person name="Shaikh M.A."/>
            <person name="Suttiyut T."/>
            <person name="Ogas R."/>
            <person name="Tomko P."/>
            <person name="Gavelis G."/>
            <person name="Widhalm J.R."/>
            <person name="Wisecaver J.H."/>
        </authorList>
    </citation>
    <scope>NUCLEOTIDE SEQUENCE</scope>
    <source>
        <strain evidence="4">ECLA1</strain>
    </source>
</reference>
<dbReference type="PANTHER" id="PTHR48081:SF8">
    <property type="entry name" value="ALPHA_BETA HYDROLASE FOLD-3 DOMAIN-CONTAINING PROTEIN-RELATED"/>
    <property type="match status" value="1"/>
</dbReference>
<dbReference type="InterPro" id="IPR029058">
    <property type="entry name" value="AB_hydrolase_fold"/>
</dbReference>
<dbReference type="Proteomes" id="UP001283361">
    <property type="component" value="Unassembled WGS sequence"/>
</dbReference>
<keyword evidence="1" id="KW-0378">Hydrolase</keyword>
<dbReference type="EMBL" id="JAWDGP010007548">
    <property type="protein sequence ID" value="KAK3714002.1"/>
    <property type="molecule type" value="Genomic_DNA"/>
</dbReference>
<dbReference type="SUPFAM" id="SSF53474">
    <property type="entry name" value="alpha/beta-Hydrolases"/>
    <property type="match status" value="1"/>
</dbReference>
<keyword evidence="5" id="KW-1185">Reference proteome</keyword>
<sequence>MSILKGLALLLSSLVLILSVYLYSPGPQGVEESHIVQVNVALNRLAYLIHAVMLLTSCGLERNVITCGKFGLKPDLQPLQAFVVHSLTGVSTLSVLRAEMEILYIPVFTPSDTLQVDTIHMEGIPVKMYKPANTDSVSKSKLNPCIVYFHGGGWTLFSVDSYDTVTRELSKRTGVTVISVEYRLAPEHPYPIPFDDCLKVTRHILHHGEQYQLDPHRVAVAGDGTGGNLAAAVALRISDEDRKFTPALRLQILIQPILQALTFNTPSYRENAHHSLVDRFQMIKYWCHYMGVEPDSKILSSMERGRHVNPIVRRMLHSLYMADAESVHVASSDENPKVPSIPSASQMFAKNPDLEESDYDPDVAQAGTGVEIRIQDAYFAPIMSDNVVQTPSAFILTGDQDIARDDGLVYTRKLTKARINVTLTRIPGWGQGHIAPLLPPSYFASWLTFSGSSMAWDYVSSFIQEKL</sequence>
<organism evidence="4 5">
    <name type="scientific">Elysia crispata</name>
    <name type="common">lettuce slug</name>
    <dbReference type="NCBI Taxonomy" id="231223"/>
    <lineage>
        <taxon>Eukaryota</taxon>
        <taxon>Metazoa</taxon>
        <taxon>Spiralia</taxon>
        <taxon>Lophotrochozoa</taxon>
        <taxon>Mollusca</taxon>
        <taxon>Gastropoda</taxon>
        <taxon>Heterobranchia</taxon>
        <taxon>Euthyneura</taxon>
        <taxon>Panpulmonata</taxon>
        <taxon>Sacoglossa</taxon>
        <taxon>Placobranchoidea</taxon>
        <taxon>Plakobranchidae</taxon>
        <taxon>Elysia</taxon>
    </lineage>
</organism>
<gene>
    <name evidence="4" type="ORF">RRG08_009700</name>
</gene>
<feature type="domain" description="Alpha/beta hydrolase fold-3" evidence="3">
    <location>
        <begin position="146"/>
        <end position="295"/>
    </location>
</feature>
<proteinExistence type="predicted"/>
<accession>A0AAE0XUV7</accession>
<evidence type="ECO:0000313" key="5">
    <source>
        <dbReference type="Proteomes" id="UP001283361"/>
    </source>
</evidence>
<feature type="chain" id="PRO_5042122344" description="Alpha/beta hydrolase fold-3 domain-containing protein" evidence="2">
    <location>
        <begin position="20"/>
        <end position="467"/>
    </location>
</feature>
<name>A0AAE0XUV7_9GAST</name>
<dbReference type="GO" id="GO:0016787">
    <property type="term" value="F:hydrolase activity"/>
    <property type="evidence" value="ECO:0007669"/>
    <property type="project" value="UniProtKB-KW"/>
</dbReference>
<feature type="domain" description="Alpha/beta hydrolase fold-3" evidence="3">
    <location>
        <begin position="371"/>
        <end position="428"/>
    </location>
</feature>
<protein>
    <recommendedName>
        <fullName evidence="3">Alpha/beta hydrolase fold-3 domain-containing protein</fullName>
    </recommendedName>
</protein>
<evidence type="ECO:0000259" key="3">
    <source>
        <dbReference type="Pfam" id="PF07859"/>
    </source>
</evidence>
<dbReference type="AlphaFoldDB" id="A0AAE0XUV7"/>
<dbReference type="Pfam" id="PF07859">
    <property type="entry name" value="Abhydrolase_3"/>
    <property type="match status" value="2"/>
</dbReference>
<evidence type="ECO:0000256" key="1">
    <source>
        <dbReference type="ARBA" id="ARBA00022801"/>
    </source>
</evidence>
<evidence type="ECO:0000313" key="4">
    <source>
        <dbReference type="EMBL" id="KAK3714002.1"/>
    </source>
</evidence>
<dbReference type="Gene3D" id="3.40.50.1820">
    <property type="entry name" value="alpha/beta hydrolase"/>
    <property type="match status" value="1"/>
</dbReference>
<keyword evidence="2" id="KW-0732">Signal</keyword>
<comment type="caution">
    <text evidence="4">The sequence shown here is derived from an EMBL/GenBank/DDBJ whole genome shotgun (WGS) entry which is preliminary data.</text>
</comment>
<dbReference type="InterPro" id="IPR013094">
    <property type="entry name" value="AB_hydrolase_3"/>
</dbReference>